<accession>A0A0B0P7G7</accession>
<gene>
    <name evidence="1" type="ORF">F383_29782</name>
</gene>
<dbReference type="AlphaFoldDB" id="A0A0B0P7G7"/>
<dbReference type="Proteomes" id="UP000032142">
    <property type="component" value="Unassembled WGS sequence"/>
</dbReference>
<proteinExistence type="predicted"/>
<protein>
    <submittedName>
        <fullName evidence="1">Toxin CaTX-A</fullName>
    </submittedName>
</protein>
<evidence type="ECO:0000313" key="2">
    <source>
        <dbReference type="Proteomes" id="UP000032142"/>
    </source>
</evidence>
<evidence type="ECO:0000313" key="1">
    <source>
        <dbReference type="EMBL" id="KHG22683.1"/>
    </source>
</evidence>
<sequence>MYWLCSRSEMAMKQIENGESYLHVSTMEQILATSLISLNKRAGGRYKSYLPEVARKQTENYRSYLYISAME</sequence>
<reference evidence="2" key="1">
    <citation type="submission" date="2014-09" db="EMBL/GenBank/DDBJ databases">
        <authorList>
            <person name="Mudge J."/>
            <person name="Ramaraj T."/>
            <person name="Lindquist I.E."/>
            <person name="Bharti A.K."/>
            <person name="Sundararajan A."/>
            <person name="Cameron C.T."/>
            <person name="Woodward J.E."/>
            <person name="May G.D."/>
            <person name="Brubaker C."/>
            <person name="Broadhvest J."/>
            <person name="Wilkins T.A."/>
        </authorList>
    </citation>
    <scope>NUCLEOTIDE SEQUENCE</scope>
    <source>
        <strain evidence="2">cv. AKA8401</strain>
    </source>
</reference>
<dbReference type="EMBL" id="KN422498">
    <property type="protein sequence ID" value="KHG22683.1"/>
    <property type="molecule type" value="Genomic_DNA"/>
</dbReference>
<keyword evidence="2" id="KW-1185">Reference proteome</keyword>
<organism evidence="1 2">
    <name type="scientific">Gossypium arboreum</name>
    <name type="common">Tree cotton</name>
    <name type="synonym">Gossypium nanking</name>
    <dbReference type="NCBI Taxonomy" id="29729"/>
    <lineage>
        <taxon>Eukaryota</taxon>
        <taxon>Viridiplantae</taxon>
        <taxon>Streptophyta</taxon>
        <taxon>Embryophyta</taxon>
        <taxon>Tracheophyta</taxon>
        <taxon>Spermatophyta</taxon>
        <taxon>Magnoliopsida</taxon>
        <taxon>eudicotyledons</taxon>
        <taxon>Gunneridae</taxon>
        <taxon>Pentapetalae</taxon>
        <taxon>rosids</taxon>
        <taxon>malvids</taxon>
        <taxon>Malvales</taxon>
        <taxon>Malvaceae</taxon>
        <taxon>Malvoideae</taxon>
        <taxon>Gossypium</taxon>
    </lineage>
</organism>
<name>A0A0B0P7G7_GOSAR</name>